<dbReference type="InterPro" id="IPR053195">
    <property type="entry name" value="Bax-like"/>
</dbReference>
<dbReference type="Gene3D" id="1.10.530.10">
    <property type="match status" value="1"/>
</dbReference>
<dbReference type="PANTHER" id="PTHR40572:SF1">
    <property type="entry name" value="PROTEIN BAX"/>
    <property type="match status" value="1"/>
</dbReference>
<evidence type="ECO:0000313" key="2">
    <source>
        <dbReference type="EMBL" id="MCP3427456.1"/>
    </source>
</evidence>
<dbReference type="Proteomes" id="UP001165413">
    <property type="component" value="Unassembled WGS sequence"/>
</dbReference>
<dbReference type="EMBL" id="JANATA010000001">
    <property type="protein sequence ID" value="MCP3427456.1"/>
    <property type="molecule type" value="Genomic_DNA"/>
</dbReference>
<dbReference type="AlphaFoldDB" id="A0AA41WZ89"/>
<accession>A0AA41WZ89</accession>
<keyword evidence="3" id="KW-1185">Reference proteome</keyword>
<proteinExistence type="predicted"/>
<protein>
    <submittedName>
        <fullName evidence="2">Glucosaminidase domain-containing protein</fullName>
    </submittedName>
</protein>
<evidence type="ECO:0000259" key="1">
    <source>
        <dbReference type="Pfam" id="PF01832"/>
    </source>
</evidence>
<dbReference type="Pfam" id="PF01832">
    <property type="entry name" value="Glucosaminidase"/>
    <property type="match status" value="1"/>
</dbReference>
<gene>
    <name evidence="2" type="ORF">NLF92_00680</name>
</gene>
<feature type="domain" description="Mannosyl-glycoprotein endo-beta-N-acetylglucosamidase-like" evidence="1">
    <location>
        <begin position="181"/>
        <end position="270"/>
    </location>
</feature>
<dbReference type="PANTHER" id="PTHR40572">
    <property type="entry name" value="PROTEIN BAX"/>
    <property type="match status" value="1"/>
</dbReference>
<dbReference type="InterPro" id="IPR002901">
    <property type="entry name" value="MGlyc_endo_b_GlcNAc-like_dom"/>
</dbReference>
<sequence length="315" mass="35780">MTQLLPLKLMKLFLIILFAYLAVYPVVQHYKKAEGLPTEVPVTKAVIGHPSITTQSSVQPLSPELIQQIEKQIIHHDISEFNLSLAEGAINLQPTFQVVEPIPDFAAIVDVKTKKKLYFKYIKTTAMDINAVIALQRQFVLDQMKNIQNLQNQNADIIAAWSFLLQEYRVKAKTFIAQREQLLAKINVIPVSLVQVQTANESGWGMSRFAVQGYNFFGLWCYQKGCGFVPAARDADASHEVAKFASLPEAMYAYMRNLNRNNAYEAMRDIRTQNITLDDFDLAYAMINGLRAYSQRGDAYIEELHAMLRVNKDLL</sequence>
<comment type="caution">
    <text evidence="2">The sequence shown here is derived from an EMBL/GenBank/DDBJ whole genome shotgun (WGS) entry which is preliminary data.</text>
</comment>
<reference evidence="2" key="1">
    <citation type="submission" date="2022-07" db="EMBL/GenBank/DDBJ databases">
        <title>Characterization of the Novel Bacterium Alteromonas immobilis LMIT006 and Alteromonas gregis LMIT007.</title>
        <authorList>
            <person name="Lin X."/>
        </authorList>
    </citation>
    <scope>NUCLEOTIDE SEQUENCE</scope>
    <source>
        <strain evidence="2">LMIT007</strain>
    </source>
</reference>
<organism evidence="2 3">
    <name type="scientific">Opacimonas viscosa</name>
    <dbReference type="NCBI Taxonomy" id="2961944"/>
    <lineage>
        <taxon>Bacteria</taxon>
        <taxon>Pseudomonadati</taxon>
        <taxon>Pseudomonadota</taxon>
        <taxon>Gammaproteobacteria</taxon>
        <taxon>Alteromonadales</taxon>
        <taxon>Alteromonadaceae</taxon>
        <taxon>Opacimonas</taxon>
    </lineage>
</organism>
<dbReference type="GO" id="GO:0004040">
    <property type="term" value="F:amidase activity"/>
    <property type="evidence" value="ECO:0007669"/>
    <property type="project" value="InterPro"/>
</dbReference>
<dbReference type="RefSeq" id="WP_254097823.1">
    <property type="nucleotide sequence ID" value="NZ_JANATA010000001.1"/>
</dbReference>
<evidence type="ECO:0000313" key="3">
    <source>
        <dbReference type="Proteomes" id="UP001165413"/>
    </source>
</evidence>
<name>A0AA41WZ89_9ALTE</name>